<dbReference type="Proteomes" id="UP001501490">
    <property type="component" value="Unassembled WGS sequence"/>
</dbReference>
<evidence type="ECO:0000313" key="1">
    <source>
        <dbReference type="EMBL" id="GAA3617357.1"/>
    </source>
</evidence>
<evidence type="ECO:0000313" key="2">
    <source>
        <dbReference type="Proteomes" id="UP001501490"/>
    </source>
</evidence>
<organism evidence="1 2">
    <name type="scientific">Microlunatus ginsengisoli</name>
    <dbReference type="NCBI Taxonomy" id="363863"/>
    <lineage>
        <taxon>Bacteria</taxon>
        <taxon>Bacillati</taxon>
        <taxon>Actinomycetota</taxon>
        <taxon>Actinomycetes</taxon>
        <taxon>Propionibacteriales</taxon>
        <taxon>Propionibacteriaceae</taxon>
        <taxon>Microlunatus</taxon>
    </lineage>
</organism>
<keyword evidence="2" id="KW-1185">Reference proteome</keyword>
<dbReference type="RefSeq" id="WP_344803845.1">
    <property type="nucleotide sequence ID" value="NZ_BAABAB010000014.1"/>
</dbReference>
<accession>A0ABP6ZUV1</accession>
<name>A0ABP6ZUV1_9ACTN</name>
<sequence>MTGLPDPVAHILAQRRVIGRREQPELARVLDGLRARGQLVAVLPGWYAPPELRNDPWTLLAAIQRADPASIVIGRAAARLTFWPDLPVEEVEAAVSRRRTRQRGYRFEKRQVDPVHVIRTRGVRVTIPALTALDLVPRLGGDVIDHVLRAGAADLATLRCVLTETSYRAGNTERARALLDSRDGGWSGGERRLHAILREAGITGWVTNLRVELEEGVRFLDVAFTGPRLGIELDGWTYHGRYYADFVATMRRHTAIEAAGWRVLHFTADDLDDPRWLIGKVRELFRRRPRTPGPLRRGHAG</sequence>
<protein>
    <recommendedName>
        <fullName evidence="3">DUF559 domain-containing protein</fullName>
    </recommendedName>
</protein>
<dbReference type="Gene3D" id="3.40.960.10">
    <property type="entry name" value="VSR Endonuclease"/>
    <property type="match status" value="1"/>
</dbReference>
<dbReference type="EMBL" id="BAABAB010000014">
    <property type="protein sequence ID" value="GAA3617357.1"/>
    <property type="molecule type" value="Genomic_DNA"/>
</dbReference>
<dbReference type="InterPro" id="IPR011335">
    <property type="entry name" value="Restrct_endonuc-II-like"/>
</dbReference>
<gene>
    <name evidence="1" type="ORF">GCM10022236_19380</name>
</gene>
<reference evidence="2" key="1">
    <citation type="journal article" date="2019" name="Int. J. Syst. Evol. Microbiol.">
        <title>The Global Catalogue of Microorganisms (GCM) 10K type strain sequencing project: providing services to taxonomists for standard genome sequencing and annotation.</title>
        <authorList>
            <consortium name="The Broad Institute Genomics Platform"/>
            <consortium name="The Broad Institute Genome Sequencing Center for Infectious Disease"/>
            <person name="Wu L."/>
            <person name="Ma J."/>
        </authorList>
    </citation>
    <scope>NUCLEOTIDE SEQUENCE [LARGE SCALE GENOMIC DNA]</scope>
    <source>
        <strain evidence="2">JCM 16929</strain>
    </source>
</reference>
<evidence type="ECO:0008006" key="3">
    <source>
        <dbReference type="Google" id="ProtNLM"/>
    </source>
</evidence>
<proteinExistence type="predicted"/>
<dbReference type="SUPFAM" id="SSF52980">
    <property type="entry name" value="Restriction endonuclease-like"/>
    <property type="match status" value="1"/>
</dbReference>
<comment type="caution">
    <text evidence="1">The sequence shown here is derived from an EMBL/GenBank/DDBJ whole genome shotgun (WGS) entry which is preliminary data.</text>
</comment>